<dbReference type="EMBL" id="JAENIL010000025">
    <property type="protein sequence ID" value="MBK1877999.1"/>
    <property type="molecule type" value="Genomic_DNA"/>
</dbReference>
<evidence type="ECO:0000313" key="4">
    <source>
        <dbReference type="Proteomes" id="UP000617628"/>
    </source>
</evidence>
<feature type="coiled-coil region" evidence="1">
    <location>
        <begin position="74"/>
        <end position="139"/>
    </location>
</feature>
<accession>A0A934VRZ7</accession>
<protein>
    <recommendedName>
        <fullName evidence="5">VWA domain-containing protein</fullName>
    </recommendedName>
</protein>
<sequence>MKARAKKPLNIFSLSFMDCICCGFGAVILLFVLNRGTTVGAMGQIYETSQEEEDAMHEMRAEIMVNTLKAKVKRDLLKQEITKTQKKLQSVDQEVATLYNSVSEVVNRVPDLSQAATSVEGLSNQLHEAKQELEKKRNTPQPWNADLVGGIPADSEYVIFIIDTSGSMTDRKFRMLDTIKDKLRDVLAMYPEAKGFQILSSDGAYMLDKAMASSRVQAFNSQSILSMLTGGGPSIPPVRGGSAQAGRWVKPDRQGRQLIFDAFVEYVRMGVPCQSSPRRGLEEAFQSYSGGKEEISIFVFGDDWGDNLDRMVQLTQQKNANGQFRIHGVGFPSILKRNSNTDSDGAFKFANALRWLSSENGGAFIGISR</sequence>
<comment type="caution">
    <text evidence="3">The sequence shown here is derived from an EMBL/GenBank/DDBJ whole genome shotgun (WGS) entry which is preliminary data.</text>
</comment>
<gene>
    <name evidence="3" type="ORF">JIN87_14065</name>
</gene>
<evidence type="ECO:0000256" key="2">
    <source>
        <dbReference type="SAM" id="Phobius"/>
    </source>
</evidence>
<feature type="transmembrane region" description="Helical" evidence="2">
    <location>
        <begin position="12"/>
        <end position="33"/>
    </location>
</feature>
<keyword evidence="2" id="KW-0812">Transmembrane</keyword>
<evidence type="ECO:0000256" key="1">
    <source>
        <dbReference type="SAM" id="Coils"/>
    </source>
</evidence>
<organism evidence="3 4">
    <name type="scientific">Pelagicoccus mobilis</name>
    <dbReference type="NCBI Taxonomy" id="415221"/>
    <lineage>
        <taxon>Bacteria</taxon>
        <taxon>Pseudomonadati</taxon>
        <taxon>Verrucomicrobiota</taxon>
        <taxon>Opitutia</taxon>
        <taxon>Puniceicoccales</taxon>
        <taxon>Pelagicoccaceae</taxon>
        <taxon>Pelagicoccus</taxon>
    </lineage>
</organism>
<keyword evidence="4" id="KW-1185">Reference proteome</keyword>
<dbReference type="AlphaFoldDB" id="A0A934VRZ7"/>
<keyword evidence="2" id="KW-0472">Membrane</keyword>
<keyword evidence="1" id="KW-0175">Coiled coil</keyword>
<evidence type="ECO:0008006" key="5">
    <source>
        <dbReference type="Google" id="ProtNLM"/>
    </source>
</evidence>
<evidence type="ECO:0000313" key="3">
    <source>
        <dbReference type="EMBL" id="MBK1877999.1"/>
    </source>
</evidence>
<reference evidence="3" key="1">
    <citation type="submission" date="2021-01" db="EMBL/GenBank/DDBJ databases">
        <title>Modified the classification status of verrucomicrobia.</title>
        <authorList>
            <person name="Feng X."/>
        </authorList>
    </citation>
    <scope>NUCLEOTIDE SEQUENCE</scope>
    <source>
        <strain evidence="3">KCTC 13126</strain>
    </source>
</reference>
<dbReference type="Proteomes" id="UP000617628">
    <property type="component" value="Unassembled WGS sequence"/>
</dbReference>
<dbReference type="RefSeq" id="WP_200356213.1">
    <property type="nucleotide sequence ID" value="NZ_JAENIL010000025.1"/>
</dbReference>
<proteinExistence type="predicted"/>
<name>A0A934VRZ7_9BACT</name>
<keyword evidence="2" id="KW-1133">Transmembrane helix</keyword>